<accession>A0A077WKA8</accession>
<protein>
    <submittedName>
        <fullName evidence="1">Uncharacterized protein</fullName>
    </submittedName>
</protein>
<gene>
    <name evidence="1" type="ORF">LRAMOSA01493</name>
</gene>
<proteinExistence type="predicted"/>
<reference evidence="1" key="1">
    <citation type="journal article" date="2014" name="Genome Announc.">
        <title>De novo whole-genome sequence and genome annotation of Lichtheimia ramosa.</title>
        <authorList>
            <person name="Linde J."/>
            <person name="Schwartze V."/>
            <person name="Binder U."/>
            <person name="Lass-Florl C."/>
            <person name="Voigt K."/>
            <person name="Horn F."/>
        </authorList>
    </citation>
    <scope>NUCLEOTIDE SEQUENCE</scope>
    <source>
        <strain evidence="1">JMRC FSU:6197</strain>
    </source>
</reference>
<evidence type="ECO:0000313" key="1">
    <source>
        <dbReference type="EMBL" id="CDS07544.1"/>
    </source>
</evidence>
<sequence length="87" mass="9751">MQPTLAMLQCWFQSFAQAFEHRRQQDVDGSGDNMDEKKAQALTDMANASLTLFEKTYVSFPEFVSNDDCCCNWTPQPTPSTSSSIAC</sequence>
<organism evidence="1">
    <name type="scientific">Lichtheimia ramosa</name>
    <dbReference type="NCBI Taxonomy" id="688394"/>
    <lineage>
        <taxon>Eukaryota</taxon>
        <taxon>Fungi</taxon>
        <taxon>Fungi incertae sedis</taxon>
        <taxon>Mucoromycota</taxon>
        <taxon>Mucoromycotina</taxon>
        <taxon>Mucoromycetes</taxon>
        <taxon>Mucorales</taxon>
        <taxon>Lichtheimiaceae</taxon>
        <taxon>Lichtheimia</taxon>
    </lineage>
</organism>
<dbReference type="AlphaFoldDB" id="A0A077WKA8"/>
<dbReference type="OrthoDB" id="2237706at2759"/>
<dbReference type="EMBL" id="LK023324">
    <property type="protein sequence ID" value="CDS07544.1"/>
    <property type="molecule type" value="Genomic_DNA"/>
</dbReference>
<name>A0A077WKA8_9FUNG</name>